<accession>W4KN03</accession>
<dbReference type="HOGENOM" id="CLU_037639_1_1_1"/>
<feature type="region of interest" description="Disordered" evidence="3">
    <location>
        <begin position="247"/>
        <end position="315"/>
    </location>
</feature>
<evidence type="ECO:0000256" key="1">
    <source>
        <dbReference type="ARBA" id="ARBA00022884"/>
    </source>
</evidence>
<dbReference type="InterPro" id="IPR012677">
    <property type="entry name" value="Nucleotide-bd_a/b_plait_sf"/>
</dbReference>
<dbReference type="KEGG" id="hir:HETIRDRAFT_306110"/>
<dbReference type="Proteomes" id="UP000030671">
    <property type="component" value="Unassembled WGS sequence"/>
</dbReference>
<evidence type="ECO:0000256" key="2">
    <source>
        <dbReference type="PROSITE-ProRule" id="PRU00176"/>
    </source>
</evidence>
<dbReference type="GeneID" id="20669379"/>
<dbReference type="SUPFAM" id="SSF54928">
    <property type="entry name" value="RNA-binding domain, RBD"/>
    <property type="match status" value="1"/>
</dbReference>
<feature type="compositionally biased region" description="Acidic residues" evidence="3">
    <location>
        <begin position="40"/>
        <end position="51"/>
    </location>
</feature>
<feature type="compositionally biased region" description="Low complexity" evidence="3">
    <location>
        <begin position="104"/>
        <end position="114"/>
    </location>
</feature>
<dbReference type="Gene3D" id="3.30.70.330">
    <property type="match status" value="1"/>
</dbReference>
<keyword evidence="6" id="KW-1185">Reference proteome</keyword>
<dbReference type="InParanoid" id="W4KN03"/>
<evidence type="ECO:0000313" key="6">
    <source>
        <dbReference type="Proteomes" id="UP000030671"/>
    </source>
</evidence>
<dbReference type="InterPro" id="IPR034228">
    <property type="entry name" value="Nop6_RRM"/>
</dbReference>
<name>W4KN03_HETIT</name>
<gene>
    <name evidence="5" type="ORF">HETIRDRAFT_306110</name>
</gene>
<feature type="region of interest" description="Disordered" evidence="3">
    <location>
        <begin position="1"/>
        <end position="127"/>
    </location>
</feature>
<dbReference type="EMBL" id="KI925454">
    <property type="protein sequence ID" value="ETW87089.1"/>
    <property type="molecule type" value="Genomic_DNA"/>
</dbReference>
<dbReference type="InterPro" id="IPR035979">
    <property type="entry name" value="RBD_domain_sf"/>
</dbReference>
<dbReference type="InterPro" id="IPR000504">
    <property type="entry name" value="RRM_dom"/>
</dbReference>
<sequence length="315" mass="34331">MSAADTSKLTKKQKKSIAFRDRKGKGKRAEHDEAILDVPVSEDQDLAEVEGDTATAENDQGDSGPLAKKRKRVQGEDRSTGANKSEGEDVGDEKRKKKRKIKAATEGAGAGVAAETEEQEENVNSKTNSKQRFILFVGNLKYTTPKNAIEEHFAACDPPPTIRLLTQKQQRAGATVAKSKGCAFLEFTSKNSLQQALKLHHSTLDSRQINVELTAGGGGKSETRLSKLRERNKELAAQRTKKLQKAVADGQEVRPDRPQRFSATSGEGEAPLAKRTWTVGEEEDENTHRGGKKHKKTRGAKVKPWGTGVNAIPVG</sequence>
<dbReference type="CDD" id="cd12400">
    <property type="entry name" value="RRM_Nop6"/>
    <property type="match status" value="1"/>
</dbReference>
<dbReference type="OrthoDB" id="167718at2759"/>
<feature type="compositionally biased region" description="Basic residues" evidence="3">
    <location>
        <begin position="9"/>
        <end position="26"/>
    </location>
</feature>
<dbReference type="GO" id="GO:0042274">
    <property type="term" value="P:ribosomal small subunit biogenesis"/>
    <property type="evidence" value="ECO:0007669"/>
    <property type="project" value="TreeGrafter"/>
</dbReference>
<evidence type="ECO:0000259" key="4">
    <source>
        <dbReference type="PROSITE" id="PS50102"/>
    </source>
</evidence>
<keyword evidence="1 2" id="KW-0694">RNA-binding</keyword>
<dbReference type="GO" id="GO:0019843">
    <property type="term" value="F:rRNA binding"/>
    <property type="evidence" value="ECO:0007669"/>
    <property type="project" value="TreeGrafter"/>
</dbReference>
<reference evidence="5 6" key="1">
    <citation type="journal article" date="2012" name="New Phytol.">
        <title>Insight into trade-off between wood decay and parasitism from the genome of a fungal forest pathogen.</title>
        <authorList>
            <person name="Olson A."/>
            <person name="Aerts A."/>
            <person name="Asiegbu F."/>
            <person name="Belbahri L."/>
            <person name="Bouzid O."/>
            <person name="Broberg A."/>
            <person name="Canback B."/>
            <person name="Coutinho P.M."/>
            <person name="Cullen D."/>
            <person name="Dalman K."/>
            <person name="Deflorio G."/>
            <person name="van Diepen L.T."/>
            <person name="Dunand C."/>
            <person name="Duplessis S."/>
            <person name="Durling M."/>
            <person name="Gonthier P."/>
            <person name="Grimwood J."/>
            <person name="Fossdal C.G."/>
            <person name="Hansson D."/>
            <person name="Henrissat B."/>
            <person name="Hietala A."/>
            <person name="Himmelstrand K."/>
            <person name="Hoffmeister D."/>
            <person name="Hogberg N."/>
            <person name="James T.Y."/>
            <person name="Karlsson M."/>
            <person name="Kohler A."/>
            <person name="Kues U."/>
            <person name="Lee Y.H."/>
            <person name="Lin Y.C."/>
            <person name="Lind M."/>
            <person name="Lindquist E."/>
            <person name="Lombard V."/>
            <person name="Lucas S."/>
            <person name="Lunden K."/>
            <person name="Morin E."/>
            <person name="Murat C."/>
            <person name="Park J."/>
            <person name="Raffaello T."/>
            <person name="Rouze P."/>
            <person name="Salamov A."/>
            <person name="Schmutz J."/>
            <person name="Solheim H."/>
            <person name="Stahlberg J."/>
            <person name="Velez H."/>
            <person name="de Vries R.P."/>
            <person name="Wiebenga A."/>
            <person name="Woodward S."/>
            <person name="Yakovlev I."/>
            <person name="Garbelotto M."/>
            <person name="Martin F."/>
            <person name="Grigoriev I.V."/>
            <person name="Stenlid J."/>
        </authorList>
    </citation>
    <scope>NUCLEOTIDE SEQUENCE [LARGE SCALE GENOMIC DNA]</scope>
    <source>
        <strain evidence="5 6">TC 32-1</strain>
    </source>
</reference>
<evidence type="ECO:0000256" key="3">
    <source>
        <dbReference type="SAM" id="MobiDB-lite"/>
    </source>
</evidence>
<proteinExistence type="predicted"/>
<dbReference type="STRING" id="747525.W4KN03"/>
<dbReference type="AlphaFoldDB" id="W4KN03"/>
<dbReference type="RefSeq" id="XP_009541032.1">
    <property type="nucleotide sequence ID" value="XM_009542737.1"/>
</dbReference>
<feature type="compositionally biased region" description="Basic residues" evidence="3">
    <location>
        <begin position="289"/>
        <end position="301"/>
    </location>
</feature>
<evidence type="ECO:0000313" key="5">
    <source>
        <dbReference type="EMBL" id="ETW87089.1"/>
    </source>
</evidence>
<dbReference type="PANTHER" id="PTHR23236:SF51">
    <property type="entry name" value="NUCLEOLAR PROTEIN 6"/>
    <property type="match status" value="1"/>
</dbReference>
<dbReference type="Pfam" id="PF00076">
    <property type="entry name" value="RRM_1"/>
    <property type="match status" value="1"/>
</dbReference>
<protein>
    <recommendedName>
        <fullName evidence="4">RRM domain-containing protein</fullName>
    </recommendedName>
</protein>
<feature type="domain" description="RRM" evidence="4">
    <location>
        <begin position="133"/>
        <end position="216"/>
    </location>
</feature>
<dbReference type="eggNOG" id="KOG0118">
    <property type="taxonomic scope" value="Eukaryota"/>
</dbReference>
<dbReference type="PROSITE" id="PS50102">
    <property type="entry name" value="RRM"/>
    <property type="match status" value="1"/>
</dbReference>
<dbReference type="GO" id="GO:0005730">
    <property type="term" value="C:nucleolus"/>
    <property type="evidence" value="ECO:0007669"/>
    <property type="project" value="TreeGrafter"/>
</dbReference>
<dbReference type="SMART" id="SM00360">
    <property type="entry name" value="RRM"/>
    <property type="match status" value="1"/>
</dbReference>
<dbReference type="PANTHER" id="PTHR23236">
    <property type="entry name" value="EUKARYOTIC TRANSLATION INITIATION FACTOR 4B/4H"/>
    <property type="match status" value="1"/>
</dbReference>
<organism evidence="5 6">
    <name type="scientific">Heterobasidion irregulare (strain TC 32-1)</name>
    <dbReference type="NCBI Taxonomy" id="747525"/>
    <lineage>
        <taxon>Eukaryota</taxon>
        <taxon>Fungi</taxon>
        <taxon>Dikarya</taxon>
        <taxon>Basidiomycota</taxon>
        <taxon>Agaricomycotina</taxon>
        <taxon>Agaricomycetes</taxon>
        <taxon>Russulales</taxon>
        <taxon>Bondarzewiaceae</taxon>
        <taxon>Heterobasidion</taxon>
        <taxon>Heterobasidion annosum species complex</taxon>
    </lineage>
</organism>